<reference evidence="4" key="1">
    <citation type="journal article" date="2019" name="Int. J. Syst. Evol. Microbiol.">
        <title>The Global Catalogue of Microorganisms (GCM) 10K type strain sequencing project: providing services to taxonomists for standard genome sequencing and annotation.</title>
        <authorList>
            <consortium name="The Broad Institute Genomics Platform"/>
            <consortium name="The Broad Institute Genome Sequencing Center for Infectious Disease"/>
            <person name="Wu L."/>
            <person name="Ma J."/>
        </authorList>
    </citation>
    <scope>NUCLEOTIDE SEQUENCE [LARGE SCALE GENOMIC DNA]</scope>
    <source>
        <strain evidence="4">DT92</strain>
    </source>
</reference>
<evidence type="ECO:0000313" key="3">
    <source>
        <dbReference type="EMBL" id="MFD2188781.1"/>
    </source>
</evidence>
<dbReference type="EMBL" id="JBHUHY010000031">
    <property type="protein sequence ID" value="MFD2188781.1"/>
    <property type="molecule type" value="Genomic_DNA"/>
</dbReference>
<accession>A0ABW5B3Q7</accession>
<keyword evidence="1" id="KW-0732">Signal</keyword>
<dbReference type="Gene3D" id="3.40.710.10">
    <property type="entry name" value="DD-peptidase/beta-lactamase superfamily"/>
    <property type="match status" value="1"/>
</dbReference>
<dbReference type="InterPro" id="IPR012338">
    <property type="entry name" value="Beta-lactam/transpept-like"/>
</dbReference>
<dbReference type="GO" id="GO:0016787">
    <property type="term" value="F:hydrolase activity"/>
    <property type="evidence" value="ECO:0007669"/>
    <property type="project" value="UniProtKB-KW"/>
</dbReference>
<protein>
    <submittedName>
        <fullName evidence="3">Serine hydrolase domain-containing protein</fullName>
        <ecNumber evidence="3">3.-.-.-</ecNumber>
    </submittedName>
</protein>
<dbReference type="SUPFAM" id="SSF56601">
    <property type="entry name" value="beta-lactamase/transpeptidase-like"/>
    <property type="match status" value="1"/>
</dbReference>
<organism evidence="3 4">
    <name type="scientific">Aquimarina celericrescens</name>
    <dbReference type="NCBI Taxonomy" id="1964542"/>
    <lineage>
        <taxon>Bacteria</taxon>
        <taxon>Pseudomonadati</taxon>
        <taxon>Bacteroidota</taxon>
        <taxon>Flavobacteriia</taxon>
        <taxon>Flavobacteriales</taxon>
        <taxon>Flavobacteriaceae</taxon>
        <taxon>Aquimarina</taxon>
    </lineage>
</organism>
<evidence type="ECO:0000313" key="4">
    <source>
        <dbReference type="Proteomes" id="UP001597344"/>
    </source>
</evidence>
<dbReference type="EC" id="3.-.-.-" evidence="3"/>
<dbReference type="Pfam" id="PF00144">
    <property type="entry name" value="Beta-lactamase"/>
    <property type="match status" value="1"/>
</dbReference>
<name>A0ABW5B3Q7_9FLAO</name>
<dbReference type="PANTHER" id="PTHR46825">
    <property type="entry name" value="D-ALANYL-D-ALANINE-CARBOXYPEPTIDASE/ENDOPEPTIDASE AMPH"/>
    <property type="match status" value="1"/>
</dbReference>
<evidence type="ECO:0000259" key="2">
    <source>
        <dbReference type="Pfam" id="PF00144"/>
    </source>
</evidence>
<proteinExistence type="predicted"/>
<feature type="signal peptide" evidence="1">
    <location>
        <begin position="1"/>
        <end position="24"/>
    </location>
</feature>
<dbReference type="RefSeq" id="WP_378321807.1">
    <property type="nucleotide sequence ID" value="NZ_JBHUHY010000031.1"/>
</dbReference>
<dbReference type="Proteomes" id="UP001597344">
    <property type="component" value="Unassembled WGS sequence"/>
</dbReference>
<comment type="caution">
    <text evidence="3">The sequence shown here is derived from an EMBL/GenBank/DDBJ whole genome shotgun (WGS) entry which is preliminary data.</text>
</comment>
<dbReference type="PANTHER" id="PTHR46825:SF15">
    <property type="entry name" value="BETA-LACTAMASE-RELATED DOMAIN-CONTAINING PROTEIN"/>
    <property type="match status" value="1"/>
</dbReference>
<dbReference type="InterPro" id="IPR001466">
    <property type="entry name" value="Beta-lactam-related"/>
</dbReference>
<keyword evidence="3" id="KW-0378">Hydrolase</keyword>
<sequence length="429" mass="48050">MKKFLAIATPSMLLIVLLFSFVSAKQPEEKKQTLSGKVNRVQLPLPQPPEIHFTHLYKERLEDAIQEYFNNAIDKNQIVGASVSIVKCDSIIYSGGFGNKNVALKDTVNAETIFRIGSVSKGFAGILTGIHVQDGLIDWEDKIIDHIPNFKLANKKQATQVTLSHVLSHTSGLPYHSFTNLVEDGLALTTIAGRFNEVLPLQKPGSVYNYQNAIFALSGEIIERITGKPLREVIKDRIFSPLQMETASASYEALEHSDNVAMPHQRVRRGWRPTRINKKYYNAIAAGGINASAIDMGKWMKFLLGNNPDVLMTKTMEEVFSPMVQVGGRRNYYQRWPGYKASYYGLGWRVHEFDDANTGELNKVIHHGGGVNNYRSEIAIYPNEDLGICVLFNSPNKMAKDCIPKIRKILQEILDTQGAEDIKESLVVL</sequence>
<feature type="chain" id="PRO_5047384023" evidence="1">
    <location>
        <begin position="25"/>
        <end position="429"/>
    </location>
</feature>
<dbReference type="InterPro" id="IPR050491">
    <property type="entry name" value="AmpC-like"/>
</dbReference>
<keyword evidence="4" id="KW-1185">Reference proteome</keyword>
<evidence type="ECO:0000256" key="1">
    <source>
        <dbReference type="SAM" id="SignalP"/>
    </source>
</evidence>
<gene>
    <name evidence="3" type="ORF">ACFSJT_18410</name>
</gene>
<feature type="domain" description="Beta-lactamase-related" evidence="2">
    <location>
        <begin position="67"/>
        <end position="404"/>
    </location>
</feature>